<sequence length="1386" mass="143796">MAGAYTLYVQLQAGLSGLTNGLRGGAQQLRAFDGQLGATRAALERVEAAAERLGRAQVSAAAEAARAQTTVREAVERTAAAETAAAAAGERAGRAQAVAASAAARAQAEQTAAVEATARALRAQELAATMAARAQQTTGAGALAAQRTAEAAAASAARAGEAQAAQAVRAAAAQETAARAARLAESTSASATAAAVAATQARTAQAATEEQAARRTATATAQVTAAEREAAAATQAANAARTASYAKSGLLIGAILAAGIAQSVALQREMANVLTISEQITPRNLGVYTEQIIAMSKELPQSARQLAEGLYQVVSTGFDGAQAMEILHVAAKGASAGLTTTEVSARALLGVLKAYGLPASQASDVMDVMFQIVNKGVVSFAELAQQLGDVVPMAAAAGVKFDDLGAALAGITLAGIPAAESATALNMLMTRLMRPTRELTDLMHDLGYESAASAVQQDGLYVVIQKVNAATKGSAEQTVQLFKDIRAVRAVLALAAADGKNYSDAYQAIAIATERAGATQKAYALQANTVAGQWDLARNRAAALGMDISRLLLPVLQELTADTSAVIGAIGDLPAPVKDLAGVLIALAAAGMLTRSALSVVSSQLTAFRAATAEAAAGGSVLPVILRGASLAVTGLSSVLALGVLGYAAYSASKQHAKQVTDDLAAALRREREEHEQGAGLRALAESLSGSDDLKKLQAAGLAFNEIVDGLVNGGDKLSQLKDRLDVGKLASWNKDLMAYDPSYDKAKEILDQRRKTWSDAVRKDAELADAMNIISAKVNNAVQTSAKAWNLDMLVPHGKNGEAQYTDQMKAMAKAIGDVVSPTTAWKDAQDKAASSTRAGALSVDLAKTSIGEYIDKLADQHKTTQQFQQDLQELRERGYGQLAEHFAQLGDASAGMASQLVENLRQGKAGAAEQLTGLVQVTKAKLDDYMAELRTQLQAQRDWQHNLSELALAGYSDLTAHFADLGQSAAPILDELVKQLKAGHTQVADELQSIVAESTARSQATYQAGLEQLPAIAAKYGADTARAWATAAETNDVAAFGKVLQQMAVADMANAVKMGTDASRQQMAIGLDLVTQVAGAKGLDSAQAFADALLAGDINRAMTTLATIWGADQPISPPDLSAVIAAFGTAGSQAKDQWSAMLQLIEQVSKERGQATAQALTKALLSGDMGAVQAELDKIGASVRAIPGQKTITVSVDAPSSVNIPIYLQQQSKNEKEMERLGREANGGVLSFYAQGGIRREEHVAQIAPAGAWRVWAEPETAGEAYIPLAAGKRARSRQILQEVAHRFGGQVVYGLAAGRQFADGGILTSTAAPPRTLAATQRVIKLVPAQPPGRTVVIVQSPEQARPLIGSMPITITGGGDRPEAFADAVMRRVRHLQRGGRA</sequence>
<evidence type="ECO:0000313" key="4">
    <source>
        <dbReference type="Proteomes" id="UP000319103"/>
    </source>
</evidence>
<keyword evidence="1" id="KW-1188">Viral release from host cell</keyword>
<dbReference type="Proteomes" id="UP000319103">
    <property type="component" value="Unassembled WGS sequence"/>
</dbReference>
<keyword evidence="4" id="KW-1185">Reference proteome</keyword>
<dbReference type="Gene3D" id="1.20.5.1230">
    <property type="entry name" value="Apolipoprotein A-I"/>
    <property type="match status" value="1"/>
</dbReference>
<evidence type="ECO:0000256" key="1">
    <source>
        <dbReference type="ARBA" id="ARBA00022612"/>
    </source>
</evidence>
<dbReference type="PANTHER" id="PTHR37813:SF1">
    <property type="entry name" value="FELS-2 PROPHAGE PROTEIN"/>
    <property type="match status" value="1"/>
</dbReference>
<dbReference type="InterPro" id="IPR010090">
    <property type="entry name" value="Phage_tape_meas"/>
</dbReference>
<organism evidence="3 4">
    <name type="scientific">Kitasatospora acidiphila</name>
    <dbReference type="NCBI Taxonomy" id="2567942"/>
    <lineage>
        <taxon>Bacteria</taxon>
        <taxon>Bacillati</taxon>
        <taxon>Actinomycetota</taxon>
        <taxon>Actinomycetes</taxon>
        <taxon>Kitasatosporales</taxon>
        <taxon>Streptomycetaceae</taxon>
        <taxon>Kitasatospora</taxon>
    </lineage>
</organism>
<dbReference type="EMBL" id="VIGB01000003">
    <property type="protein sequence ID" value="TQF05567.1"/>
    <property type="molecule type" value="Genomic_DNA"/>
</dbReference>
<dbReference type="NCBIfam" id="TIGR01760">
    <property type="entry name" value="tape_meas_TP901"/>
    <property type="match status" value="1"/>
</dbReference>
<reference evidence="3 4" key="1">
    <citation type="submission" date="2019-06" db="EMBL/GenBank/DDBJ databases">
        <title>Description of Kitasatospora acidophila sp. nov. isolated from pine grove soil, and reclassification of Streptomyces novaecaesareae to Kitasatospora novaeceasareae comb. nov.</title>
        <authorList>
            <person name="Kim M.J."/>
        </authorList>
    </citation>
    <scope>NUCLEOTIDE SEQUENCE [LARGE SCALE GENOMIC DNA]</scope>
    <source>
        <strain evidence="3 4">MMS16-CNU292</strain>
    </source>
</reference>
<dbReference type="RefSeq" id="WP_141636042.1">
    <property type="nucleotide sequence ID" value="NZ_VIGB01000003.1"/>
</dbReference>
<comment type="caution">
    <text evidence="3">The sequence shown here is derived from an EMBL/GenBank/DDBJ whole genome shotgun (WGS) entry which is preliminary data.</text>
</comment>
<gene>
    <name evidence="3" type="ORF">E6W39_29225</name>
</gene>
<accession>A0A540W9G9</accession>
<dbReference type="Pfam" id="PF10145">
    <property type="entry name" value="PhageMin_Tail"/>
    <property type="match status" value="1"/>
</dbReference>
<feature type="domain" description="Phage tail tape measure protein" evidence="2">
    <location>
        <begin position="290"/>
        <end position="483"/>
    </location>
</feature>
<name>A0A540W9G9_9ACTN</name>
<evidence type="ECO:0000259" key="2">
    <source>
        <dbReference type="Pfam" id="PF10145"/>
    </source>
</evidence>
<dbReference type="SUPFAM" id="SSF58113">
    <property type="entry name" value="Apolipoprotein A-I"/>
    <property type="match status" value="1"/>
</dbReference>
<dbReference type="OrthoDB" id="2183194at2"/>
<evidence type="ECO:0000313" key="3">
    <source>
        <dbReference type="EMBL" id="TQF05567.1"/>
    </source>
</evidence>
<dbReference type="PANTHER" id="PTHR37813">
    <property type="entry name" value="FELS-2 PROPHAGE PROTEIN"/>
    <property type="match status" value="1"/>
</dbReference>
<protein>
    <submittedName>
        <fullName evidence="3">Phage tail tape measure protein</fullName>
    </submittedName>
</protein>
<proteinExistence type="predicted"/>